<dbReference type="CDD" id="cd00092">
    <property type="entry name" value="HTH_CRP"/>
    <property type="match status" value="1"/>
</dbReference>
<dbReference type="InterPro" id="IPR050397">
    <property type="entry name" value="Env_Response_Regulators"/>
</dbReference>
<dbReference type="EMBL" id="FCOX02000006">
    <property type="protein sequence ID" value="SAK57679.1"/>
    <property type="molecule type" value="Genomic_DNA"/>
</dbReference>
<evidence type="ECO:0000256" key="1">
    <source>
        <dbReference type="ARBA" id="ARBA00023015"/>
    </source>
</evidence>
<dbReference type="GO" id="GO:0003677">
    <property type="term" value="F:DNA binding"/>
    <property type="evidence" value="ECO:0007669"/>
    <property type="project" value="UniProtKB-KW"/>
</dbReference>
<keyword evidence="7" id="KW-1185">Reference proteome</keyword>
<dbReference type="Proteomes" id="UP000071859">
    <property type="component" value="Unassembled WGS sequence"/>
</dbReference>
<dbReference type="Pfam" id="PF13545">
    <property type="entry name" value="HTH_Crp_2"/>
    <property type="match status" value="1"/>
</dbReference>
<dbReference type="Pfam" id="PF00027">
    <property type="entry name" value="cNMP_binding"/>
    <property type="match status" value="1"/>
</dbReference>
<dbReference type="AlphaFoldDB" id="A0A158AJ32"/>
<dbReference type="SMART" id="SM00419">
    <property type="entry name" value="HTH_CRP"/>
    <property type="match status" value="1"/>
</dbReference>
<dbReference type="InterPro" id="IPR018490">
    <property type="entry name" value="cNMP-bd_dom_sf"/>
</dbReference>
<dbReference type="PROSITE" id="PS51063">
    <property type="entry name" value="HTH_CRP_2"/>
    <property type="match status" value="1"/>
</dbReference>
<dbReference type="SUPFAM" id="SSF46785">
    <property type="entry name" value="Winged helix' DNA-binding domain"/>
    <property type="match status" value="1"/>
</dbReference>
<dbReference type="PANTHER" id="PTHR24567:SF75">
    <property type="entry name" value="FUMARATE AND NITRATE REDUCTION REGULATORY PROTEIN"/>
    <property type="match status" value="1"/>
</dbReference>
<evidence type="ECO:0000313" key="6">
    <source>
        <dbReference type="EMBL" id="SAK57679.1"/>
    </source>
</evidence>
<evidence type="ECO:0000256" key="4">
    <source>
        <dbReference type="SAM" id="MobiDB-lite"/>
    </source>
</evidence>
<comment type="caution">
    <text evidence="6">The sequence shown here is derived from an EMBL/GenBank/DDBJ whole genome shotgun (WGS) entry which is preliminary data.</text>
</comment>
<dbReference type="Gene3D" id="2.60.120.10">
    <property type="entry name" value="Jelly Rolls"/>
    <property type="match status" value="1"/>
</dbReference>
<dbReference type="InterPro" id="IPR036390">
    <property type="entry name" value="WH_DNA-bd_sf"/>
</dbReference>
<dbReference type="PRINTS" id="PR00034">
    <property type="entry name" value="HTHCRP"/>
</dbReference>
<sequence>MEPSIDPATPAGRAARDGAHGAVPSLHVRLSDADAIPFPTRTVERGDALYCAGEPLRSLYTVQSGCFKTVATYPSTDDDSAPHTQVTGFHLANETLGLDGVCTSRHESDAVALEASVVRIMPVGILEPLCREYAAMQHELLAIMSAEIVRASRLALMLGTMPARERVAAFLLDFSERLDASTSSSGERATELLLPMTRADIGSYLGLELETVSRTLSKLQREGAIGLNGRQVRIVDRTMLEHH</sequence>
<dbReference type="InterPro" id="IPR012318">
    <property type="entry name" value="HTH_CRP"/>
</dbReference>
<keyword evidence="3" id="KW-0804">Transcription</keyword>
<dbReference type="SUPFAM" id="SSF51206">
    <property type="entry name" value="cAMP-binding domain-like"/>
    <property type="match status" value="1"/>
</dbReference>
<feature type="region of interest" description="Disordered" evidence="4">
    <location>
        <begin position="1"/>
        <end position="20"/>
    </location>
</feature>
<reference evidence="6" key="1">
    <citation type="submission" date="2016-01" db="EMBL/GenBank/DDBJ databases">
        <authorList>
            <person name="Peeters C."/>
        </authorList>
    </citation>
    <scope>NUCLEOTIDE SEQUENCE</scope>
    <source>
        <strain evidence="6">LMG 29321</strain>
    </source>
</reference>
<dbReference type="GO" id="GO:0003700">
    <property type="term" value="F:DNA-binding transcription factor activity"/>
    <property type="evidence" value="ECO:0007669"/>
    <property type="project" value="TreeGrafter"/>
</dbReference>
<protein>
    <submittedName>
        <fullName evidence="6">Crp/FNR family transcriptional regulator</fullName>
    </submittedName>
</protein>
<dbReference type="GO" id="GO:0005829">
    <property type="term" value="C:cytosol"/>
    <property type="evidence" value="ECO:0007669"/>
    <property type="project" value="TreeGrafter"/>
</dbReference>
<dbReference type="Gene3D" id="1.10.10.10">
    <property type="entry name" value="Winged helix-like DNA-binding domain superfamily/Winged helix DNA-binding domain"/>
    <property type="match status" value="1"/>
</dbReference>
<dbReference type="PANTHER" id="PTHR24567">
    <property type="entry name" value="CRP FAMILY TRANSCRIPTIONAL REGULATORY PROTEIN"/>
    <property type="match status" value="1"/>
</dbReference>
<accession>A0A158AJ32</accession>
<dbReference type="FunFam" id="1.10.10.10:FF:000028">
    <property type="entry name" value="Fumarate/nitrate reduction transcriptional regulator Fnr"/>
    <property type="match status" value="1"/>
</dbReference>
<dbReference type="OrthoDB" id="9127033at2"/>
<feature type="domain" description="HTH crp-type" evidence="5">
    <location>
        <begin position="161"/>
        <end position="238"/>
    </location>
</feature>
<keyword evidence="2" id="KW-0238">DNA-binding</keyword>
<proteinExistence type="predicted"/>
<keyword evidence="1" id="KW-0805">Transcription regulation</keyword>
<dbReference type="InterPro" id="IPR000595">
    <property type="entry name" value="cNMP-bd_dom"/>
</dbReference>
<dbReference type="CDD" id="cd00038">
    <property type="entry name" value="CAP_ED"/>
    <property type="match status" value="1"/>
</dbReference>
<gene>
    <name evidence="6" type="ORF">AWB78_01668</name>
</gene>
<dbReference type="InterPro" id="IPR014710">
    <property type="entry name" value="RmlC-like_jellyroll"/>
</dbReference>
<evidence type="ECO:0000256" key="2">
    <source>
        <dbReference type="ARBA" id="ARBA00023125"/>
    </source>
</evidence>
<dbReference type="InterPro" id="IPR036388">
    <property type="entry name" value="WH-like_DNA-bd_sf"/>
</dbReference>
<organism evidence="6 7">
    <name type="scientific">Caballeronia calidae</name>
    <dbReference type="NCBI Taxonomy" id="1777139"/>
    <lineage>
        <taxon>Bacteria</taxon>
        <taxon>Pseudomonadati</taxon>
        <taxon>Pseudomonadota</taxon>
        <taxon>Betaproteobacteria</taxon>
        <taxon>Burkholderiales</taxon>
        <taxon>Burkholderiaceae</taxon>
        <taxon>Caballeronia</taxon>
    </lineage>
</organism>
<evidence type="ECO:0000313" key="7">
    <source>
        <dbReference type="Proteomes" id="UP000071859"/>
    </source>
</evidence>
<evidence type="ECO:0000259" key="5">
    <source>
        <dbReference type="PROSITE" id="PS51063"/>
    </source>
</evidence>
<evidence type="ECO:0000256" key="3">
    <source>
        <dbReference type="ARBA" id="ARBA00023163"/>
    </source>
</evidence>
<name>A0A158AJ32_9BURK</name>
<dbReference type="RefSeq" id="WP_062604061.1">
    <property type="nucleotide sequence ID" value="NZ_FCOX02000006.1"/>
</dbReference>